<comment type="similarity">
    <text evidence="1">Belongs to the peptidase C1 family.</text>
</comment>
<reference evidence="10" key="2">
    <citation type="submission" date="2015-06" db="UniProtKB">
        <authorList>
            <consortium name="EnsemblMetazoa"/>
        </authorList>
    </citation>
    <scope>IDENTIFICATION</scope>
</reference>
<evidence type="ECO:0000259" key="9">
    <source>
        <dbReference type="SMART" id="SM00645"/>
    </source>
</evidence>
<dbReference type="SMART" id="SM00645">
    <property type="entry name" value="Pept_C1"/>
    <property type="match status" value="1"/>
</dbReference>
<dbReference type="InterPro" id="IPR025661">
    <property type="entry name" value="Pept_asp_AS"/>
</dbReference>
<keyword evidence="7" id="KW-1015">Disulfide bond</keyword>
<dbReference type="InterPro" id="IPR012599">
    <property type="entry name" value="Propeptide_C1A"/>
</dbReference>
<evidence type="ECO:0000256" key="2">
    <source>
        <dbReference type="ARBA" id="ARBA00022670"/>
    </source>
</evidence>
<dbReference type="PROSITE" id="PS00639">
    <property type="entry name" value="THIOL_PROTEASE_HIS"/>
    <property type="match status" value="1"/>
</dbReference>
<proteinExistence type="inferred from homology"/>
<evidence type="ECO:0000256" key="4">
    <source>
        <dbReference type="ARBA" id="ARBA00022801"/>
    </source>
</evidence>
<feature type="chain" id="PRO_5018612265" description="Peptidase C1A papain C-terminal domain-containing protein" evidence="8">
    <location>
        <begin position="18"/>
        <end position="336"/>
    </location>
</feature>
<dbReference type="PROSITE" id="PS00640">
    <property type="entry name" value="THIOL_PROTEASE_ASN"/>
    <property type="match status" value="1"/>
</dbReference>
<protein>
    <recommendedName>
        <fullName evidence="9">Peptidase C1A papain C-terminal domain-containing protein</fullName>
    </recommendedName>
</protein>
<name>T1KBU4_TETUR</name>
<dbReference type="Pfam" id="PF00112">
    <property type="entry name" value="Peptidase_C1"/>
    <property type="match status" value="1"/>
</dbReference>
<gene>
    <name evidence="10" type="primary">107362596</name>
</gene>
<keyword evidence="3 8" id="KW-0732">Signal</keyword>
<keyword evidence="6" id="KW-0865">Zymogen</keyword>
<dbReference type="InterPro" id="IPR038765">
    <property type="entry name" value="Papain-like_cys_pep_sf"/>
</dbReference>
<dbReference type="AlphaFoldDB" id="T1KBU4"/>
<evidence type="ECO:0000256" key="7">
    <source>
        <dbReference type="ARBA" id="ARBA00023157"/>
    </source>
</evidence>
<evidence type="ECO:0000256" key="1">
    <source>
        <dbReference type="ARBA" id="ARBA00008455"/>
    </source>
</evidence>
<evidence type="ECO:0000256" key="8">
    <source>
        <dbReference type="SAM" id="SignalP"/>
    </source>
</evidence>
<dbReference type="Pfam" id="PF08127">
    <property type="entry name" value="Propeptide_C1"/>
    <property type="match status" value="1"/>
</dbReference>
<evidence type="ECO:0000313" key="11">
    <source>
        <dbReference type="Proteomes" id="UP000015104"/>
    </source>
</evidence>
<dbReference type="KEGG" id="tut:107362596"/>
<evidence type="ECO:0000256" key="3">
    <source>
        <dbReference type="ARBA" id="ARBA00022729"/>
    </source>
</evidence>
<keyword evidence="4" id="KW-0378">Hydrolase</keyword>
<sequence>MTKYILLCAWLVTFVLGQPRTFLSPRIDPLSDLMINKINSLNTTWKAGRNFHGISINQIKRLCGVKKNKQNEVNIERIKINVEPKIPVRFDSREAWPDCPSISFIRDQGSCGSCWAFSSAEAMSDRTCIGSNGTLKLELSAEDVLTCCTDCGFGCNGGFPPSAYQYWVTSGLVTGGLYNGTGCQPYKIAPCEHHVPGPRPACTEVDTPACERTCQSGYPKTFLQDKHFGARSYSIERDVAQIQSEIMKNGPVTAAFSVYSDFVVYKSGVYQRHSKDLLGAHAIRILGWGVENRVPYWLVANSWNSDWGDNGYFKIRRGNNECGIEDDIVTGLPKVD</sequence>
<dbReference type="PANTHER" id="PTHR12411">
    <property type="entry name" value="CYSTEINE PROTEASE FAMILY C1-RELATED"/>
    <property type="match status" value="1"/>
</dbReference>
<dbReference type="InterPro" id="IPR013128">
    <property type="entry name" value="Peptidase_C1A"/>
</dbReference>
<reference evidence="11" key="1">
    <citation type="submission" date="2011-08" db="EMBL/GenBank/DDBJ databases">
        <authorList>
            <person name="Rombauts S."/>
        </authorList>
    </citation>
    <scope>NUCLEOTIDE SEQUENCE</scope>
    <source>
        <strain evidence="11">London</strain>
    </source>
</reference>
<evidence type="ECO:0000256" key="5">
    <source>
        <dbReference type="ARBA" id="ARBA00022807"/>
    </source>
</evidence>
<dbReference type="Gene3D" id="3.90.70.10">
    <property type="entry name" value="Cysteine proteinases"/>
    <property type="match status" value="1"/>
</dbReference>
<dbReference type="InterPro" id="IPR000169">
    <property type="entry name" value="Pept_cys_AS"/>
</dbReference>
<dbReference type="OrthoDB" id="640249at2759"/>
<dbReference type="GO" id="GO:0006508">
    <property type="term" value="P:proteolysis"/>
    <property type="evidence" value="ECO:0007669"/>
    <property type="project" value="UniProtKB-KW"/>
</dbReference>
<dbReference type="eggNOG" id="KOG1543">
    <property type="taxonomic scope" value="Eukaryota"/>
</dbReference>
<keyword evidence="5" id="KW-0788">Thiol protease</keyword>
<dbReference type="OMA" id="PQLAWEY"/>
<dbReference type="HOGENOM" id="CLU_012184_3_3_1"/>
<accession>T1KBU4</accession>
<dbReference type="PROSITE" id="PS00139">
    <property type="entry name" value="THIOL_PROTEASE_CYS"/>
    <property type="match status" value="1"/>
</dbReference>
<keyword evidence="11" id="KW-1185">Reference proteome</keyword>
<dbReference type="InterPro" id="IPR000668">
    <property type="entry name" value="Peptidase_C1A_C"/>
</dbReference>
<dbReference type="FunFam" id="3.90.70.10:FF:000031">
    <property type="entry name" value="Cathepsin B"/>
    <property type="match status" value="1"/>
</dbReference>
<dbReference type="Proteomes" id="UP000015104">
    <property type="component" value="Unassembled WGS sequence"/>
</dbReference>
<dbReference type="InterPro" id="IPR025660">
    <property type="entry name" value="Pept_his_AS"/>
</dbReference>
<dbReference type="SUPFAM" id="SSF54001">
    <property type="entry name" value="Cysteine proteinases"/>
    <property type="match status" value="1"/>
</dbReference>
<dbReference type="PRINTS" id="PR00705">
    <property type="entry name" value="PAPAIN"/>
</dbReference>
<evidence type="ECO:0000256" key="6">
    <source>
        <dbReference type="ARBA" id="ARBA00023145"/>
    </source>
</evidence>
<dbReference type="EMBL" id="CAEY01001955">
    <property type="status" value="NOT_ANNOTATED_CDS"/>
    <property type="molecule type" value="Genomic_DNA"/>
</dbReference>
<evidence type="ECO:0000313" key="10">
    <source>
        <dbReference type="EnsemblMetazoa" id="tetur08g05310.1"/>
    </source>
</evidence>
<dbReference type="CDD" id="cd02620">
    <property type="entry name" value="Peptidase_C1A_CathepsinB"/>
    <property type="match status" value="1"/>
</dbReference>
<feature type="domain" description="Peptidase C1A papain C-terminal" evidence="9">
    <location>
        <begin position="86"/>
        <end position="332"/>
    </location>
</feature>
<keyword evidence="2" id="KW-0645">Protease</keyword>
<organism evidence="10 11">
    <name type="scientific">Tetranychus urticae</name>
    <name type="common">Two-spotted spider mite</name>
    <dbReference type="NCBI Taxonomy" id="32264"/>
    <lineage>
        <taxon>Eukaryota</taxon>
        <taxon>Metazoa</taxon>
        <taxon>Ecdysozoa</taxon>
        <taxon>Arthropoda</taxon>
        <taxon>Chelicerata</taxon>
        <taxon>Arachnida</taxon>
        <taxon>Acari</taxon>
        <taxon>Acariformes</taxon>
        <taxon>Trombidiformes</taxon>
        <taxon>Prostigmata</taxon>
        <taxon>Eleutherengona</taxon>
        <taxon>Raphignathae</taxon>
        <taxon>Tetranychoidea</taxon>
        <taxon>Tetranychidae</taxon>
        <taxon>Tetranychus</taxon>
    </lineage>
</organism>
<feature type="signal peptide" evidence="8">
    <location>
        <begin position="1"/>
        <end position="17"/>
    </location>
</feature>
<dbReference type="GO" id="GO:0004197">
    <property type="term" value="F:cysteine-type endopeptidase activity"/>
    <property type="evidence" value="ECO:0007669"/>
    <property type="project" value="InterPro"/>
</dbReference>
<dbReference type="EnsemblMetazoa" id="tetur08g05310.1">
    <property type="protein sequence ID" value="tetur08g05310.1"/>
    <property type="gene ID" value="tetur08g05310"/>
</dbReference>